<evidence type="ECO:0000313" key="2">
    <source>
        <dbReference type="Proteomes" id="UP001317532"/>
    </source>
</evidence>
<protein>
    <submittedName>
        <fullName evidence="1">Uncharacterized protein</fullName>
    </submittedName>
</protein>
<keyword evidence="2" id="KW-1185">Reference proteome</keyword>
<dbReference type="KEGG" id="vab:WPS_21320"/>
<reference evidence="1 2" key="1">
    <citation type="journal article" date="2022" name="ISME Commun">
        <title>Vulcanimicrobium alpinus gen. nov. sp. nov., the first cultivated representative of the candidate phylum 'Eremiobacterota', is a metabolically versatile aerobic anoxygenic phototroph.</title>
        <authorList>
            <person name="Yabe S."/>
            <person name="Muto K."/>
            <person name="Abe K."/>
            <person name="Yokota A."/>
            <person name="Staudigel H."/>
            <person name="Tebo B.M."/>
        </authorList>
    </citation>
    <scope>NUCLEOTIDE SEQUENCE [LARGE SCALE GENOMIC DNA]</scope>
    <source>
        <strain evidence="1 2">WC8-2</strain>
    </source>
</reference>
<dbReference type="EMBL" id="AP025523">
    <property type="protein sequence ID" value="BDE06856.1"/>
    <property type="molecule type" value="Genomic_DNA"/>
</dbReference>
<sequence>MIVGDGNVDAVQAACFEAAKELVPRRKALRIADRKTKDFSVSVSTNAARDEQRFADDALVGAHLRKERVNDDEWVRCVEPAIQESRDRLVECLRKATYRRFRKRRPTQTFGYPRDLPRRDAVDDHLHQAHDEGLFAAAITLEDVG</sequence>
<proteinExistence type="predicted"/>
<gene>
    <name evidence="1" type="ORF">WPS_21320</name>
</gene>
<accession>A0AAN1XWV3</accession>
<dbReference type="AlphaFoldDB" id="A0AAN1XWV3"/>
<name>A0AAN1XWV3_UNVUL</name>
<organism evidence="1 2">
    <name type="scientific">Vulcanimicrobium alpinum</name>
    <dbReference type="NCBI Taxonomy" id="3016050"/>
    <lineage>
        <taxon>Bacteria</taxon>
        <taxon>Bacillati</taxon>
        <taxon>Vulcanimicrobiota</taxon>
        <taxon>Vulcanimicrobiia</taxon>
        <taxon>Vulcanimicrobiales</taxon>
        <taxon>Vulcanimicrobiaceae</taxon>
        <taxon>Vulcanimicrobium</taxon>
    </lineage>
</organism>
<dbReference type="Proteomes" id="UP001317532">
    <property type="component" value="Chromosome"/>
</dbReference>
<evidence type="ECO:0000313" key="1">
    <source>
        <dbReference type="EMBL" id="BDE06856.1"/>
    </source>
</evidence>